<reference evidence="4" key="1">
    <citation type="submission" date="2018-07" db="EMBL/GenBank/DDBJ databases">
        <authorList>
            <person name="Kim H."/>
        </authorList>
    </citation>
    <scope>NUCLEOTIDE SEQUENCE [LARGE SCALE GENOMIC DNA]</scope>
    <source>
        <strain evidence="4">F02</strain>
    </source>
</reference>
<dbReference type="InterPro" id="IPR036380">
    <property type="entry name" value="Isochorismatase-like_sf"/>
</dbReference>
<dbReference type="PANTHER" id="PTHR43540:SF15">
    <property type="entry name" value="BLR5631 PROTEIN"/>
    <property type="match status" value="1"/>
</dbReference>
<name>A0A345D8V3_9BURK</name>
<keyword evidence="1 3" id="KW-0378">Hydrolase</keyword>
<dbReference type="EMBL" id="CP031124">
    <property type="protein sequence ID" value="AXF84791.1"/>
    <property type="molecule type" value="Genomic_DNA"/>
</dbReference>
<dbReference type="InterPro" id="IPR050272">
    <property type="entry name" value="Isochorismatase-like_hydrls"/>
</dbReference>
<gene>
    <name evidence="3" type="primary">sttH</name>
    <name evidence="3" type="ORF">DTO96_100501</name>
</gene>
<dbReference type="AlphaFoldDB" id="A0A345D8V3"/>
<evidence type="ECO:0000259" key="2">
    <source>
        <dbReference type="Pfam" id="PF00857"/>
    </source>
</evidence>
<protein>
    <submittedName>
        <fullName evidence="3">Streptothricin hydrolase</fullName>
        <ecNumber evidence="3">3.5.2.19</ecNumber>
    </submittedName>
</protein>
<evidence type="ECO:0000313" key="4">
    <source>
        <dbReference type="Proteomes" id="UP000252182"/>
    </source>
</evidence>
<evidence type="ECO:0000256" key="1">
    <source>
        <dbReference type="ARBA" id="ARBA00022801"/>
    </source>
</evidence>
<dbReference type="Gene3D" id="3.40.50.850">
    <property type="entry name" value="Isochorismatase-like"/>
    <property type="match status" value="1"/>
</dbReference>
<dbReference type="RefSeq" id="WP_114562057.1">
    <property type="nucleotide sequence ID" value="NZ_CP031124.1"/>
</dbReference>
<keyword evidence="4" id="KW-1185">Reference proteome</keyword>
<proteinExistence type="predicted"/>
<dbReference type="PANTHER" id="PTHR43540">
    <property type="entry name" value="PEROXYUREIDOACRYLATE/UREIDOACRYLATE AMIDOHYDROLASE-RELATED"/>
    <property type="match status" value="1"/>
</dbReference>
<dbReference type="Pfam" id="PF00857">
    <property type="entry name" value="Isochorismatase"/>
    <property type="match status" value="1"/>
</dbReference>
<dbReference type="GO" id="GO:0016787">
    <property type="term" value="F:hydrolase activity"/>
    <property type="evidence" value="ECO:0007669"/>
    <property type="project" value="UniProtKB-KW"/>
</dbReference>
<dbReference type="Proteomes" id="UP000252182">
    <property type="component" value="Chromosome"/>
</dbReference>
<dbReference type="KEGG" id="hyf:DTO96_100501"/>
<evidence type="ECO:0000313" key="3">
    <source>
        <dbReference type="EMBL" id="AXF84791.1"/>
    </source>
</evidence>
<organism evidence="3 4">
    <name type="scientific">Ephemeroptericola cinctiostellae</name>
    <dbReference type="NCBI Taxonomy" id="2268024"/>
    <lineage>
        <taxon>Bacteria</taxon>
        <taxon>Pseudomonadati</taxon>
        <taxon>Pseudomonadota</taxon>
        <taxon>Betaproteobacteria</taxon>
        <taxon>Burkholderiales</taxon>
        <taxon>Burkholderiaceae</taxon>
        <taxon>Ephemeroptericola</taxon>
    </lineage>
</organism>
<dbReference type="CDD" id="cd01014">
    <property type="entry name" value="nicotinamidase_related"/>
    <property type="match status" value="1"/>
</dbReference>
<feature type="domain" description="Isochorismatase-like" evidence="2">
    <location>
        <begin position="3"/>
        <end position="159"/>
    </location>
</feature>
<sequence length="171" mass="18383">MSTALLVIDVQNDYFPNGHFPLWNTDKTLAQIEAAIAKANAQRIPVIHIQHIANPANGISPFFNEGTDGVRIHPRILAAAPDAPIVVKQHADSFIDTTLEATLSALGVTELLVCGMMTQNCVTHTAISKSAEKYTVSIVADCCTTVDEMIHGIALHAVSTRTPLVNMDDVL</sequence>
<dbReference type="SUPFAM" id="SSF52499">
    <property type="entry name" value="Isochorismatase-like hydrolases"/>
    <property type="match status" value="1"/>
</dbReference>
<dbReference type="InterPro" id="IPR000868">
    <property type="entry name" value="Isochorismatase-like_dom"/>
</dbReference>
<accession>A0A345D8V3</accession>
<dbReference type="OrthoDB" id="5360912at2"/>
<dbReference type="EC" id="3.5.2.19" evidence="3"/>